<comment type="caution">
    <text evidence="1">The sequence shown here is derived from an EMBL/GenBank/DDBJ whole genome shotgun (WGS) entry which is preliminary data.</text>
</comment>
<reference evidence="1" key="1">
    <citation type="journal article" date="2015" name="Nature">
        <title>Complex archaea that bridge the gap between prokaryotes and eukaryotes.</title>
        <authorList>
            <person name="Spang A."/>
            <person name="Saw J.H."/>
            <person name="Jorgensen S.L."/>
            <person name="Zaremba-Niedzwiedzka K."/>
            <person name="Martijn J."/>
            <person name="Lind A.E."/>
            <person name="van Eijk R."/>
            <person name="Schleper C."/>
            <person name="Guy L."/>
            <person name="Ettema T.J."/>
        </authorList>
    </citation>
    <scope>NUCLEOTIDE SEQUENCE</scope>
</reference>
<name>A0A0F9UTI0_9ZZZZ</name>
<proteinExistence type="predicted"/>
<evidence type="ECO:0008006" key="2">
    <source>
        <dbReference type="Google" id="ProtNLM"/>
    </source>
</evidence>
<dbReference type="EMBL" id="LAZR01000826">
    <property type="protein sequence ID" value="KKN56938.1"/>
    <property type="molecule type" value="Genomic_DNA"/>
</dbReference>
<gene>
    <name evidence="1" type="ORF">LCGC14_0567300</name>
</gene>
<dbReference type="AlphaFoldDB" id="A0A0F9UTI0"/>
<protein>
    <recommendedName>
        <fullName evidence="2">Capsid protein</fullName>
    </recommendedName>
</protein>
<sequence>MAWPTDRRPSDALTGEFVPQMWSAKVLDHVKSNLVCVNAVNTTWKSELKIGDKVWIPLLAAMTGAAVDVTTTGVLTNMNTTVGGTDVFITVDTWWEVPWQLDDSVKLQTQVGDLAEKAAANCAYALEKKIDTDVNALFSTLTSSTVYGTDGQTFTDDIMIALMELLDEADVPRTDRSLIVDPSTVADIYKIDKFMTYDYSRKTFSTDGYVGTLPAYNVPVFVTNNLTAVGSGTGSYGALIHRDAIGLVIQDGPTVEKWREPKRHSDIINVSAVFGSDVLRTTFGKSFYTRLA</sequence>
<organism evidence="1">
    <name type="scientific">marine sediment metagenome</name>
    <dbReference type="NCBI Taxonomy" id="412755"/>
    <lineage>
        <taxon>unclassified sequences</taxon>
        <taxon>metagenomes</taxon>
        <taxon>ecological metagenomes</taxon>
    </lineage>
</organism>
<evidence type="ECO:0000313" key="1">
    <source>
        <dbReference type="EMBL" id="KKN56938.1"/>
    </source>
</evidence>
<accession>A0A0F9UTI0</accession>